<keyword evidence="10" id="KW-0479">Metal-binding</keyword>
<dbReference type="Pfam" id="PF02537">
    <property type="entry name" value="CRCB"/>
    <property type="match status" value="1"/>
</dbReference>
<evidence type="ECO:0000256" key="6">
    <source>
        <dbReference type="ARBA" id="ARBA00023303"/>
    </source>
</evidence>
<feature type="binding site" evidence="10">
    <location>
        <position position="76"/>
    </location>
    <ligand>
        <name>Na(+)</name>
        <dbReference type="ChEBI" id="CHEBI:29101"/>
        <note>structural</note>
    </ligand>
</feature>
<keyword evidence="5 10" id="KW-0472">Membrane</keyword>
<sequence length="128" mass="13865">MLDYLVIAFFAFFGGIARYLLGAYLPSMGDFPIGTLAANLIGCFIFSWLVKQVLDDLDVSGRLVLGLGVGFCGALTTFSSFALDVMKLFSAGEFFLALIYLIVSIVGGFLMVIIGEKIYHKKAVTPDD</sequence>
<evidence type="ECO:0000256" key="8">
    <source>
        <dbReference type="ARBA" id="ARBA00035585"/>
    </source>
</evidence>
<evidence type="ECO:0000256" key="5">
    <source>
        <dbReference type="ARBA" id="ARBA00023136"/>
    </source>
</evidence>
<dbReference type="EMBL" id="JAHUZB010000004">
    <property type="protein sequence ID" value="MBV7391157.1"/>
    <property type="molecule type" value="Genomic_DNA"/>
</dbReference>
<protein>
    <recommendedName>
        <fullName evidence="10">Fluoride-specific ion channel FluC</fullName>
    </recommendedName>
</protein>
<feature type="transmembrane region" description="Helical" evidence="10">
    <location>
        <begin position="31"/>
        <end position="50"/>
    </location>
</feature>
<evidence type="ECO:0000256" key="4">
    <source>
        <dbReference type="ARBA" id="ARBA00022989"/>
    </source>
</evidence>
<keyword evidence="10" id="KW-0406">Ion transport</keyword>
<feature type="transmembrane region" description="Helical" evidence="10">
    <location>
        <begin position="5"/>
        <end position="25"/>
    </location>
</feature>
<dbReference type="PANTHER" id="PTHR28259">
    <property type="entry name" value="FLUORIDE EXPORT PROTEIN 1-RELATED"/>
    <property type="match status" value="1"/>
</dbReference>
<feature type="binding site" evidence="10">
    <location>
        <position position="73"/>
    </location>
    <ligand>
        <name>Na(+)</name>
        <dbReference type="ChEBI" id="CHEBI:29101"/>
        <note>structural</note>
    </ligand>
</feature>
<feature type="transmembrane region" description="Helical" evidence="10">
    <location>
        <begin position="62"/>
        <end position="82"/>
    </location>
</feature>
<evidence type="ECO:0000313" key="11">
    <source>
        <dbReference type="EMBL" id="MBV7391157.1"/>
    </source>
</evidence>
<evidence type="ECO:0000256" key="2">
    <source>
        <dbReference type="ARBA" id="ARBA00022475"/>
    </source>
</evidence>
<evidence type="ECO:0000256" key="1">
    <source>
        <dbReference type="ARBA" id="ARBA00004651"/>
    </source>
</evidence>
<evidence type="ECO:0000256" key="3">
    <source>
        <dbReference type="ARBA" id="ARBA00022692"/>
    </source>
</evidence>
<keyword evidence="2 10" id="KW-1003">Cell membrane</keyword>
<comment type="function">
    <text evidence="9 10">Fluoride-specific ion channel. Important for reducing fluoride concentration in the cell, thus reducing its toxicity.</text>
</comment>
<dbReference type="NCBIfam" id="TIGR00494">
    <property type="entry name" value="crcB"/>
    <property type="match status" value="1"/>
</dbReference>
<keyword evidence="12" id="KW-1185">Reference proteome</keyword>
<proteinExistence type="inferred from homology"/>
<dbReference type="HAMAP" id="MF_00454">
    <property type="entry name" value="FluC"/>
    <property type="match status" value="1"/>
</dbReference>
<comment type="similarity">
    <text evidence="7 10">Belongs to the fluoride channel Fluc/FEX (TC 1.A.43) family.</text>
</comment>
<keyword evidence="10" id="KW-0813">Transport</keyword>
<comment type="catalytic activity">
    <reaction evidence="8">
        <text>fluoride(in) = fluoride(out)</text>
        <dbReference type="Rhea" id="RHEA:76159"/>
        <dbReference type="ChEBI" id="CHEBI:17051"/>
    </reaction>
    <physiologicalReaction direction="left-to-right" evidence="8">
        <dbReference type="Rhea" id="RHEA:76160"/>
    </physiologicalReaction>
</comment>
<keyword evidence="4 10" id="KW-1133">Transmembrane helix</keyword>
<keyword evidence="3 10" id="KW-0812">Transmembrane</keyword>
<evidence type="ECO:0000256" key="7">
    <source>
        <dbReference type="ARBA" id="ARBA00035120"/>
    </source>
</evidence>
<comment type="activity regulation">
    <text evidence="10">Na(+) is not transported, but it plays an essential structural role and its presence is essential for fluoride channel function.</text>
</comment>
<name>A0ABS6TDZ8_9ENTE</name>
<keyword evidence="6 10" id="KW-0407">Ion channel</keyword>
<reference evidence="11 12" key="1">
    <citation type="submission" date="2021-06" db="EMBL/GenBank/DDBJ databases">
        <title>Enterococcus alishanensis sp. nov., a novel lactic acid bacterium isolated from fresh coffee beans.</title>
        <authorList>
            <person name="Chen Y.-S."/>
        </authorList>
    </citation>
    <scope>NUCLEOTIDE SEQUENCE [LARGE SCALE GENOMIC DNA]</scope>
    <source>
        <strain evidence="11 12">ALS3</strain>
    </source>
</reference>
<organism evidence="11 12">
    <name type="scientific">Enterococcus alishanensis</name>
    <dbReference type="NCBI Taxonomy" id="1303817"/>
    <lineage>
        <taxon>Bacteria</taxon>
        <taxon>Bacillati</taxon>
        <taxon>Bacillota</taxon>
        <taxon>Bacilli</taxon>
        <taxon>Lactobacillales</taxon>
        <taxon>Enterococcaceae</taxon>
        <taxon>Enterococcus</taxon>
    </lineage>
</organism>
<evidence type="ECO:0000313" key="12">
    <source>
        <dbReference type="Proteomes" id="UP000774130"/>
    </source>
</evidence>
<comment type="caution">
    <text evidence="11">The sequence shown here is derived from an EMBL/GenBank/DDBJ whole genome shotgun (WGS) entry which is preliminary data.</text>
</comment>
<dbReference type="InterPro" id="IPR003691">
    <property type="entry name" value="FluC"/>
</dbReference>
<gene>
    <name evidence="10 11" type="primary">crcB</name>
    <name evidence="10" type="synonym">fluC</name>
    <name evidence="11" type="ORF">KUA55_10735</name>
</gene>
<evidence type="ECO:0000256" key="10">
    <source>
        <dbReference type="HAMAP-Rule" id="MF_00454"/>
    </source>
</evidence>
<accession>A0ABS6TDZ8</accession>
<feature type="transmembrane region" description="Helical" evidence="10">
    <location>
        <begin position="94"/>
        <end position="114"/>
    </location>
</feature>
<comment type="subcellular location">
    <subcellularLocation>
        <location evidence="1 10">Cell membrane</location>
        <topology evidence="1 10">Multi-pass membrane protein</topology>
    </subcellularLocation>
</comment>
<keyword evidence="10" id="KW-0915">Sodium</keyword>
<dbReference type="PANTHER" id="PTHR28259:SF1">
    <property type="entry name" value="FLUORIDE EXPORT PROTEIN 1-RELATED"/>
    <property type="match status" value="1"/>
</dbReference>
<evidence type="ECO:0000256" key="9">
    <source>
        <dbReference type="ARBA" id="ARBA00049940"/>
    </source>
</evidence>
<dbReference type="Proteomes" id="UP000774130">
    <property type="component" value="Unassembled WGS sequence"/>
</dbReference>
<dbReference type="RefSeq" id="WP_218326260.1">
    <property type="nucleotide sequence ID" value="NZ_JAHUZB010000004.1"/>
</dbReference>